<feature type="transmembrane region" description="Helical" evidence="1">
    <location>
        <begin position="294"/>
        <end position="314"/>
    </location>
</feature>
<evidence type="ECO:0000313" key="4">
    <source>
        <dbReference type="Proteomes" id="UP000177803"/>
    </source>
</evidence>
<accession>A0A1F6NLB3</accession>
<dbReference type="Proteomes" id="UP000177803">
    <property type="component" value="Unassembled WGS sequence"/>
</dbReference>
<feature type="transmembrane region" description="Helical" evidence="1">
    <location>
        <begin position="52"/>
        <end position="73"/>
    </location>
</feature>
<evidence type="ECO:0000256" key="1">
    <source>
        <dbReference type="SAM" id="Phobius"/>
    </source>
</evidence>
<name>A0A1F6NLB3_9BACT</name>
<dbReference type="Pfam" id="PF01757">
    <property type="entry name" value="Acyl_transf_3"/>
    <property type="match status" value="1"/>
</dbReference>
<feature type="transmembrane region" description="Helical" evidence="1">
    <location>
        <begin position="229"/>
        <end position="251"/>
    </location>
</feature>
<dbReference type="AlphaFoldDB" id="A0A1F6NLB3"/>
<evidence type="ECO:0000313" key="3">
    <source>
        <dbReference type="EMBL" id="OGH84732.1"/>
    </source>
</evidence>
<keyword evidence="1" id="KW-0472">Membrane</keyword>
<dbReference type="EMBL" id="MFQR01000003">
    <property type="protein sequence ID" value="OGH84732.1"/>
    <property type="molecule type" value="Genomic_DNA"/>
</dbReference>
<feature type="transmembrane region" description="Helical" evidence="1">
    <location>
        <begin position="257"/>
        <end position="282"/>
    </location>
</feature>
<protein>
    <recommendedName>
        <fullName evidence="2">Acyltransferase 3 domain-containing protein</fullName>
    </recommendedName>
</protein>
<feature type="transmembrane region" description="Helical" evidence="1">
    <location>
        <begin position="139"/>
        <end position="159"/>
    </location>
</feature>
<evidence type="ECO:0000259" key="2">
    <source>
        <dbReference type="Pfam" id="PF01757"/>
    </source>
</evidence>
<comment type="caution">
    <text evidence="3">The sequence shown here is derived from an EMBL/GenBank/DDBJ whole genome shotgun (WGS) entry which is preliminary data.</text>
</comment>
<feature type="transmembrane region" description="Helical" evidence="1">
    <location>
        <begin position="320"/>
        <end position="343"/>
    </location>
</feature>
<dbReference type="GO" id="GO:0016747">
    <property type="term" value="F:acyltransferase activity, transferring groups other than amino-acyl groups"/>
    <property type="evidence" value="ECO:0007669"/>
    <property type="project" value="InterPro"/>
</dbReference>
<feature type="transmembrane region" description="Helical" evidence="1">
    <location>
        <begin position="85"/>
        <end position="106"/>
    </location>
</feature>
<organism evidence="3 4">
    <name type="scientific">Candidatus Magasanikbacteria bacterium RIFOXYA2_FULL_44_8</name>
    <dbReference type="NCBI Taxonomy" id="1798696"/>
    <lineage>
        <taxon>Bacteria</taxon>
        <taxon>Candidatus Magasanikiibacteriota</taxon>
    </lineage>
</organism>
<reference evidence="3 4" key="1">
    <citation type="journal article" date="2016" name="Nat. Commun.">
        <title>Thousands of microbial genomes shed light on interconnected biogeochemical processes in an aquifer system.</title>
        <authorList>
            <person name="Anantharaman K."/>
            <person name="Brown C.T."/>
            <person name="Hug L.A."/>
            <person name="Sharon I."/>
            <person name="Castelle C.J."/>
            <person name="Probst A.J."/>
            <person name="Thomas B.C."/>
            <person name="Singh A."/>
            <person name="Wilkins M.J."/>
            <person name="Karaoz U."/>
            <person name="Brodie E.L."/>
            <person name="Williams K.H."/>
            <person name="Hubbard S.S."/>
            <person name="Banfield J.F."/>
        </authorList>
    </citation>
    <scope>NUCLEOTIDE SEQUENCE [LARGE SCALE GENOMIC DNA]</scope>
</reference>
<dbReference type="InterPro" id="IPR002656">
    <property type="entry name" value="Acyl_transf_3_dom"/>
</dbReference>
<keyword evidence="1" id="KW-1133">Transmembrane helix</keyword>
<feature type="transmembrane region" description="Helical" evidence="1">
    <location>
        <begin position="166"/>
        <end position="182"/>
    </location>
</feature>
<proteinExistence type="predicted"/>
<gene>
    <name evidence="3" type="ORF">A2261_00375</name>
</gene>
<feature type="transmembrane region" description="Helical" evidence="1">
    <location>
        <begin position="202"/>
        <end position="222"/>
    </location>
</feature>
<feature type="transmembrane region" description="Helical" evidence="1">
    <location>
        <begin position="20"/>
        <end position="40"/>
    </location>
</feature>
<keyword evidence="1" id="KW-0812">Transmembrane</keyword>
<feature type="domain" description="Acyltransferase 3" evidence="2">
    <location>
        <begin position="16"/>
        <end position="343"/>
    </location>
</feature>
<sequence>MLLYTMMTVPAKKRNFYLSYIKGFAILGIIIVHLIEWSNITITPNLFRFREIFYPSVFLFLATSGAVTYLAYSHYDDLWLASRRLVIRGAQLIGVYFLYSFIKFFIFNFSREPFYDQFIANGKFTIANIFTLQSFSAPLSIILTIGLCLIISPALIWIVKRVKQPQNTILCLIVLLAGYNYAFDHSTNWFTNFIFAKNNIMFPVALWGLVFLVGFYLALLGLEKIKGRGLLFFGIITIVCTWAFKTTNFALIPHHDYMYPLTLYFITFGFAHLYLLIYLFTGLEKIKSKTLNKILALIRFFGDNTFSLYIYQWLAIDLTMWLWFPKAGLIWVTVPAFILLYIVARRHHLQKYLAEQAQA</sequence>